<accession>A0A379MNL3</accession>
<dbReference type="EMBL" id="UGVL01000001">
    <property type="protein sequence ID" value="SUE33314.1"/>
    <property type="molecule type" value="Genomic_DNA"/>
</dbReference>
<keyword evidence="1" id="KW-0472">Membrane</keyword>
<feature type="transmembrane region" description="Helical" evidence="1">
    <location>
        <begin position="35"/>
        <end position="58"/>
    </location>
</feature>
<evidence type="ECO:0000256" key="1">
    <source>
        <dbReference type="SAM" id="Phobius"/>
    </source>
</evidence>
<evidence type="ECO:0000313" key="4">
    <source>
        <dbReference type="Proteomes" id="UP000255233"/>
    </source>
</evidence>
<dbReference type="SMART" id="SM00014">
    <property type="entry name" value="acidPPc"/>
    <property type="match status" value="1"/>
</dbReference>
<dbReference type="Gene3D" id="1.20.144.10">
    <property type="entry name" value="Phosphatidic acid phosphatase type 2/haloperoxidase"/>
    <property type="match status" value="1"/>
</dbReference>
<dbReference type="InterPro" id="IPR036938">
    <property type="entry name" value="PAP2/HPO_sf"/>
</dbReference>
<dbReference type="AlphaFoldDB" id="A0A379MNL3"/>
<dbReference type="PANTHER" id="PTHR14969:SF13">
    <property type="entry name" value="AT30094P"/>
    <property type="match status" value="1"/>
</dbReference>
<dbReference type="STRING" id="880526.GCA_000427365_00924"/>
<keyword evidence="4" id="KW-1185">Reference proteome</keyword>
<dbReference type="Pfam" id="PF01569">
    <property type="entry name" value="PAP2"/>
    <property type="match status" value="1"/>
</dbReference>
<feature type="transmembrane region" description="Helical" evidence="1">
    <location>
        <begin position="119"/>
        <end position="137"/>
    </location>
</feature>
<feature type="transmembrane region" description="Helical" evidence="1">
    <location>
        <begin position="65"/>
        <end position="86"/>
    </location>
</feature>
<sequence>MKGCYLCIEMITPYLFDQNLLLALNFDGGSAMDQVMYVVSGKLTWVPFYLCILWLVYTRLGLRKLVLFALTVALLIACADQTATLAKEYLPKQRPTHFAAIMADVHTVNGYVGGPYGTVSSHAANCFGLALLSSLLIRRRWFAWMMFGWAALVSYSRIYLGVHYPMDILFGTLEGLFWAFVWYRALCWADMRITALRRLDRHTPYRLCFMRRWREKRMLWPLVSFLPGNRA</sequence>
<dbReference type="InterPro" id="IPR000326">
    <property type="entry name" value="PAP2/HPO"/>
</dbReference>
<dbReference type="PANTHER" id="PTHR14969">
    <property type="entry name" value="SPHINGOSINE-1-PHOSPHATE PHOSPHOHYDROLASE"/>
    <property type="match status" value="1"/>
</dbReference>
<dbReference type="RefSeq" id="WP_115356400.1">
    <property type="nucleotide sequence ID" value="NZ_CANTWR010000016.1"/>
</dbReference>
<organism evidence="3 4">
    <name type="scientific">Rikenella microfusus</name>
    <dbReference type="NCBI Taxonomy" id="28139"/>
    <lineage>
        <taxon>Bacteria</taxon>
        <taxon>Pseudomonadati</taxon>
        <taxon>Bacteroidota</taxon>
        <taxon>Bacteroidia</taxon>
        <taxon>Bacteroidales</taxon>
        <taxon>Rikenellaceae</taxon>
        <taxon>Rikenella</taxon>
    </lineage>
</organism>
<feature type="domain" description="Phosphatidic acid phosphatase type 2/haloperoxidase" evidence="2">
    <location>
        <begin position="68"/>
        <end position="183"/>
    </location>
</feature>
<evidence type="ECO:0000313" key="3">
    <source>
        <dbReference type="EMBL" id="SUE33314.1"/>
    </source>
</evidence>
<dbReference type="SUPFAM" id="SSF48317">
    <property type="entry name" value="Acid phosphatase/Vanadium-dependent haloperoxidase"/>
    <property type="match status" value="1"/>
</dbReference>
<gene>
    <name evidence="3" type="ORF">NCTC11190_00521</name>
</gene>
<proteinExistence type="predicted"/>
<evidence type="ECO:0000259" key="2">
    <source>
        <dbReference type="SMART" id="SM00014"/>
    </source>
</evidence>
<feature type="transmembrane region" description="Helical" evidence="1">
    <location>
        <begin position="144"/>
        <end position="162"/>
    </location>
</feature>
<protein>
    <submittedName>
        <fullName evidence="3">Undecaprenyl pyrophosphate phosphatase</fullName>
    </submittedName>
</protein>
<keyword evidence="1" id="KW-0812">Transmembrane</keyword>
<name>A0A379MNL3_9BACT</name>
<feature type="transmembrane region" description="Helical" evidence="1">
    <location>
        <begin position="168"/>
        <end position="189"/>
    </location>
</feature>
<reference evidence="3 4" key="1">
    <citation type="submission" date="2018-06" db="EMBL/GenBank/DDBJ databases">
        <authorList>
            <consortium name="Pathogen Informatics"/>
            <person name="Doyle S."/>
        </authorList>
    </citation>
    <scope>NUCLEOTIDE SEQUENCE [LARGE SCALE GENOMIC DNA]</scope>
    <source>
        <strain evidence="3 4">NCTC11190</strain>
    </source>
</reference>
<keyword evidence="1" id="KW-1133">Transmembrane helix</keyword>
<dbReference type="OrthoDB" id="9789113at2"/>
<dbReference type="Proteomes" id="UP000255233">
    <property type="component" value="Unassembled WGS sequence"/>
</dbReference>